<name>A0A2G9GA24_9LAMI</name>
<dbReference type="GO" id="GO:0016020">
    <property type="term" value="C:membrane"/>
    <property type="evidence" value="ECO:0007669"/>
    <property type="project" value="InterPro"/>
</dbReference>
<evidence type="ECO:0000256" key="2">
    <source>
        <dbReference type="SAM" id="Phobius"/>
    </source>
</evidence>
<gene>
    <name evidence="3" type="ORF">CDL12_25433</name>
</gene>
<accession>A0A2G9GA24</accession>
<proteinExistence type="predicted"/>
<feature type="region of interest" description="Disordered" evidence="1">
    <location>
        <begin position="160"/>
        <end position="181"/>
    </location>
</feature>
<comment type="caution">
    <text evidence="3">The sequence shown here is derived from an EMBL/GenBank/DDBJ whole genome shotgun (WGS) entry which is preliminary data.</text>
</comment>
<dbReference type="EMBL" id="NKXS01006094">
    <property type="protein sequence ID" value="PIN02055.1"/>
    <property type="molecule type" value="Genomic_DNA"/>
</dbReference>
<evidence type="ECO:0000313" key="4">
    <source>
        <dbReference type="Proteomes" id="UP000231279"/>
    </source>
</evidence>
<keyword evidence="2" id="KW-1133">Transmembrane helix</keyword>
<dbReference type="InterPro" id="IPR044783">
    <property type="entry name" value="PHYL"/>
</dbReference>
<dbReference type="PANTHER" id="PTHR47461">
    <property type="entry name" value="PHYTOLONGIN PHYL1.2"/>
    <property type="match status" value="1"/>
</dbReference>
<sequence>MGSVENTISYCCVWKDGRVLYTYNSGEKEIENLAALCLEMTPPYHRWYFQTMGKRTFGFLMEEGYVYFAIVNESLGNSQVLRFLQRLRDEFKRIGKRGSTRSVSSLNSLCLQEQLLPVVHRLVASLEQVSGTNTEWPTDNTLPYQGERERSPCNTANGHIESGASTNAPLLGKPSKQDKKKMKDHAIAMREIEINEHRRSTDGGVKIDLDNQGTSASPLQQDFGSPRIKSTSQMLRKKWCRQVRIVLAVDAAICIVLFIIWLVICHGTECIH</sequence>
<dbReference type="Proteomes" id="UP000231279">
    <property type="component" value="Unassembled WGS sequence"/>
</dbReference>
<protein>
    <submittedName>
        <fullName evidence="3">Synaptobrevin/VAMP-like protein</fullName>
    </submittedName>
</protein>
<keyword evidence="2" id="KW-0472">Membrane</keyword>
<evidence type="ECO:0000256" key="1">
    <source>
        <dbReference type="SAM" id="MobiDB-lite"/>
    </source>
</evidence>
<dbReference type="Gene3D" id="3.30.450.50">
    <property type="entry name" value="Longin domain"/>
    <property type="match status" value="1"/>
</dbReference>
<dbReference type="InterPro" id="IPR011012">
    <property type="entry name" value="Longin-like_dom_sf"/>
</dbReference>
<reference evidence="4" key="1">
    <citation type="journal article" date="2018" name="Gigascience">
        <title>Genome assembly of the Pink Ipe (Handroanthus impetiginosus, Bignoniaceae), a highly valued, ecologically keystone Neotropical timber forest tree.</title>
        <authorList>
            <person name="Silva-Junior O.B."/>
            <person name="Grattapaglia D."/>
            <person name="Novaes E."/>
            <person name="Collevatti R.G."/>
        </authorList>
    </citation>
    <scope>NUCLEOTIDE SEQUENCE [LARGE SCALE GENOMIC DNA]</scope>
    <source>
        <strain evidence="4">cv. UFG-1</strain>
    </source>
</reference>
<feature type="transmembrane region" description="Helical" evidence="2">
    <location>
        <begin position="243"/>
        <end position="264"/>
    </location>
</feature>
<dbReference type="SUPFAM" id="SSF64356">
    <property type="entry name" value="SNARE-like"/>
    <property type="match status" value="1"/>
</dbReference>
<dbReference type="AlphaFoldDB" id="A0A2G9GA24"/>
<organism evidence="3 4">
    <name type="scientific">Handroanthus impetiginosus</name>
    <dbReference type="NCBI Taxonomy" id="429701"/>
    <lineage>
        <taxon>Eukaryota</taxon>
        <taxon>Viridiplantae</taxon>
        <taxon>Streptophyta</taxon>
        <taxon>Embryophyta</taxon>
        <taxon>Tracheophyta</taxon>
        <taxon>Spermatophyta</taxon>
        <taxon>Magnoliopsida</taxon>
        <taxon>eudicotyledons</taxon>
        <taxon>Gunneridae</taxon>
        <taxon>Pentapetalae</taxon>
        <taxon>asterids</taxon>
        <taxon>lamiids</taxon>
        <taxon>Lamiales</taxon>
        <taxon>Bignoniaceae</taxon>
        <taxon>Crescentiina</taxon>
        <taxon>Tabebuia alliance</taxon>
        <taxon>Handroanthus</taxon>
    </lineage>
</organism>
<keyword evidence="4" id="KW-1185">Reference proteome</keyword>
<dbReference type="STRING" id="429701.A0A2G9GA24"/>
<dbReference type="OrthoDB" id="1871923at2759"/>
<evidence type="ECO:0000313" key="3">
    <source>
        <dbReference type="EMBL" id="PIN02055.1"/>
    </source>
</evidence>
<keyword evidence="2" id="KW-0812">Transmembrane</keyword>
<dbReference type="PANTHER" id="PTHR47461:SF1">
    <property type="entry name" value="PHYTOLONGIN PHYL1.2"/>
    <property type="match status" value="1"/>
</dbReference>